<dbReference type="AlphaFoldDB" id="A0ABD3BJ32"/>
<dbReference type="EMBL" id="JAVIJP010000081">
    <property type="protein sequence ID" value="KAL3617453.1"/>
    <property type="molecule type" value="Genomic_DNA"/>
</dbReference>
<dbReference type="CDD" id="cd09272">
    <property type="entry name" value="RNase_HI_RT_Ty1"/>
    <property type="match status" value="1"/>
</dbReference>
<keyword evidence="2" id="KW-0175">Coiled coil</keyword>
<keyword evidence="6" id="KW-1185">Reference proteome</keyword>
<evidence type="ECO:0000313" key="5">
    <source>
        <dbReference type="EMBL" id="KAL3617453.1"/>
    </source>
</evidence>
<evidence type="ECO:0000256" key="3">
    <source>
        <dbReference type="SAM" id="MobiDB-lite"/>
    </source>
</evidence>
<dbReference type="PROSITE" id="PS50158">
    <property type="entry name" value="ZF_CCHC"/>
    <property type="match status" value="1"/>
</dbReference>
<dbReference type="Proteomes" id="UP001632038">
    <property type="component" value="Unassembled WGS sequence"/>
</dbReference>
<sequence>MDINGTPRPPFLSSTNERLVGKLLRSITRKFDTKITAIEEARDTSILPYDELVGSLNTYEMEHIKNREKNTAYTSNESFEYDSDDEEMSRAVLSLKNTPLSDDELPFITNRFRNYIKKKSNTGGNRFKSDISRPTGRSAAKPQNTDSTSNPSKPLSEVQCHECKGWGHYKNECANVLRKKNLIAQEFDENSEEEEDEDPQALVVHSVGNNDTSVGNIEDNTFCKSSQEEDKFNKYERMQIKYEAKFTNWEKSTFKIKEMNQEMEELEKKIDKQKSIITQLTGPRTKEDDEHLQTGMEQDNATYIKGKGEALTIHHSTGSKHEINSQSGKFSGSRIQQLKGARIGTDFNSGKTRNLKLHSPRSENSVDTSGSSELFQTSSDGEKKKAYVCSYCGKPGHVKSYCWKLIRKNRLQVMAKATVKADAAFCATNMTDNSQVNSIWVRKEQTNCRMSHSSPILEAWYLDSGCSNHMTGDEEILTNITKSQGGKVRYGGGEIGQIIGRGTLDTPGMVMLKNVLLVKGLSSNLISVSRLCDRGFSVKFSREKCEVYNNEDECILTGNRTSNNCYQILGKVFCKKKAVKGLPKTDIKTVQIREPCQKARQACALTDRSLSTSHNLEPHHTDLTRPLKLRILVFKRYVIVYTTDLSHFTWTKRSNKKSEALDGVTKEAKINNVSYRVKSVEDDDLLKGQNPQFDVSVVLDENAGSKAKKTGNVASNALSSEATSCPVTIIAEQTDHAIVQTNSMIEPEQNGTAIGLIDRHQKDALIRVQELYRMNQAIGETDKILSFLELNNHLLIVKLPAVDLIDSTDESSGAVFVPDMFEIYMLGNSFYFRDMINQFLSQSEYAKKLVRKLGRENVVVRKILLEKLVKLSRDDANSNADNIFCRGVIGSSLLLIAKCPDITYTACLCVKCQSKSRDSYLKDAGRIIRYLASMSDFELCCTNSKLVDYTDFVWAGDVVHKKNTTGGYFFLGNGLISWNSKKENCIFPSKSEADFVAAENTSTKLLRMNQMIEDLGLHGQILTLLRENSKAIDSSKNPVHHSRKEHIDMSDLCICIV</sequence>
<evidence type="ECO:0000256" key="2">
    <source>
        <dbReference type="SAM" id="Coils"/>
    </source>
</evidence>
<reference evidence="6" key="1">
    <citation type="journal article" date="2024" name="IScience">
        <title>Strigolactones Initiate the Formation of Haustorium-like Structures in Castilleja.</title>
        <authorList>
            <person name="Buerger M."/>
            <person name="Peterson D."/>
            <person name="Chory J."/>
        </authorList>
    </citation>
    <scope>NUCLEOTIDE SEQUENCE [LARGE SCALE GENOMIC DNA]</scope>
</reference>
<proteinExistence type="predicted"/>
<evidence type="ECO:0000256" key="1">
    <source>
        <dbReference type="PROSITE-ProRule" id="PRU00047"/>
    </source>
</evidence>
<dbReference type="SMART" id="SM00343">
    <property type="entry name" value="ZnF_C2HC"/>
    <property type="match status" value="2"/>
</dbReference>
<evidence type="ECO:0000259" key="4">
    <source>
        <dbReference type="PROSITE" id="PS50158"/>
    </source>
</evidence>
<evidence type="ECO:0000313" key="6">
    <source>
        <dbReference type="Proteomes" id="UP001632038"/>
    </source>
</evidence>
<dbReference type="InterPro" id="IPR001878">
    <property type="entry name" value="Znf_CCHC"/>
</dbReference>
<dbReference type="PANTHER" id="PTHR11439:SF483">
    <property type="entry name" value="PEPTIDE SYNTHASE GLIP-LIKE, PUTATIVE (AFU_ORTHOLOGUE AFUA_3G12920)-RELATED"/>
    <property type="match status" value="1"/>
</dbReference>
<feature type="compositionally biased region" description="Polar residues" evidence="3">
    <location>
        <begin position="141"/>
        <end position="153"/>
    </location>
</feature>
<dbReference type="InterPro" id="IPR036875">
    <property type="entry name" value="Znf_CCHC_sf"/>
</dbReference>
<feature type="region of interest" description="Disordered" evidence="3">
    <location>
        <begin position="349"/>
        <end position="377"/>
    </location>
</feature>
<dbReference type="SUPFAM" id="SSF57756">
    <property type="entry name" value="Retrovirus zinc finger-like domains"/>
    <property type="match status" value="1"/>
</dbReference>
<gene>
    <name evidence="5" type="ORF">CASFOL_037774</name>
</gene>
<comment type="caution">
    <text evidence="5">The sequence shown here is derived from an EMBL/GenBank/DDBJ whole genome shotgun (WGS) entry which is preliminary data.</text>
</comment>
<feature type="coiled-coil region" evidence="2">
    <location>
        <begin position="249"/>
        <end position="276"/>
    </location>
</feature>
<dbReference type="PANTHER" id="PTHR11439">
    <property type="entry name" value="GAG-POL-RELATED RETROTRANSPOSON"/>
    <property type="match status" value="1"/>
</dbReference>
<feature type="compositionally biased region" description="Polar residues" evidence="3">
    <location>
        <begin position="362"/>
        <end position="377"/>
    </location>
</feature>
<accession>A0ABD3BJ32</accession>
<dbReference type="InterPro" id="IPR054722">
    <property type="entry name" value="PolX-like_BBD"/>
</dbReference>
<name>A0ABD3BJ32_9LAMI</name>
<dbReference type="Pfam" id="PF22936">
    <property type="entry name" value="Pol_BBD"/>
    <property type="match status" value="1"/>
</dbReference>
<keyword evidence="1" id="KW-0862">Zinc</keyword>
<keyword evidence="1" id="KW-0863">Zinc-finger</keyword>
<organism evidence="5 6">
    <name type="scientific">Castilleja foliolosa</name>
    <dbReference type="NCBI Taxonomy" id="1961234"/>
    <lineage>
        <taxon>Eukaryota</taxon>
        <taxon>Viridiplantae</taxon>
        <taxon>Streptophyta</taxon>
        <taxon>Embryophyta</taxon>
        <taxon>Tracheophyta</taxon>
        <taxon>Spermatophyta</taxon>
        <taxon>Magnoliopsida</taxon>
        <taxon>eudicotyledons</taxon>
        <taxon>Gunneridae</taxon>
        <taxon>Pentapetalae</taxon>
        <taxon>asterids</taxon>
        <taxon>lamiids</taxon>
        <taxon>Lamiales</taxon>
        <taxon>Orobanchaceae</taxon>
        <taxon>Pedicularideae</taxon>
        <taxon>Castillejinae</taxon>
        <taxon>Castilleja</taxon>
    </lineage>
</organism>
<feature type="region of interest" description="Disordered" evidence="3">
    <location>
        <begin position="119"/>
        <end position="157"/>
    </location>
</feature>
<protein>
    <recommendedName>
        <fullName evidence="4">CCHC-type domain-containing protein</fullName>
    </recommendedName>
</protein>
<dbReference type="GO" id="GO:0008270">
    <property type="term" value="F:zinc ion binding"/>
    <property type="evidence" value="ECO:0007669"/>
    <property type="project" value="UniProtKB-KW"/>
</dbReference>
<keyword evidence="1" id="KW-0479">Metal-binding</keyword>
<feature type="domain" description="CCHC-type" evidence="4">
    <location>
        <begin position="389"/>
        <end position="402"/>
    </location>
</feature>